<dbReference type="Proteomes" id="UP000076796">
    <property type="component" value="Unassembled WGS sequence"/>
</dbReference>
<accession>A0A163JA92</accession>
<proteinExistence type="predicted"/>
<organism evidence="1 2">
    <name type="scientific">Paenibacillus glucanolyticus</name>
    <dbReference type="NCBI Taxonomy" id="59843"/>
    <lineage>
        <taxon>Bacteria</taxon>
        <taxon>Bacillati</taxon>
        <taxon>Bacillota</taxon>
        <taxon>Bacilli</taxon>
        <taxon>Bacillales</taxon>
        <taxon>Paenibacillaceae</taxon>
        <taxon>Paenibacillus</taxon>
    </lineage>
</organism>
<name>A0A163JA92_9BACL</name>
<dbReference type="AlphaFoldDB" id="A0A163JA92"/>
<gene>
    <name evidence="1" type="ORF">AWU65_11325</name>
</gene>
<evidence type="ECO:0000313" key="1">
    <source>
        <dbReference type="EMBL" id="KZS46464.1"/>
    </source>
</evidence>
<keyword evidence="2" id="KW-1185">Reference proteome</keyword>
<evidence type="ECO:0000313" key="2">
    <source>
        <dbReference type="Proteomes" id="UP000076796"/>
    </source>
</evidence>
<protein>
    <submittedName>
        <fullName evidence="1">Uncharacterized protein</fullName>
    </submittedName>
</protein>
<reference evidence="1" key="1">
    <citation type="journal article" date="2016" name="Genome Announc.">
        <title>Draft genomes of two strains of Paenibacillus glucanolyticus with capability to degrade lignocellulose.</title>
        <authorList>
            <person name="Mathews S.L."/>
            <person name="Pawlak J."/>
            <person name="Grunden A.M."/>
        </authorList>
    </citation>
    <scope>NUCLEOTIDE SEQUENCE [LARGE SCALE GENOMIC DNA]</scope>
    <source>
        <strain evidence="1">SLM1</strain>
    </source>
</reference>
<dbReference type="EMBL" id="LWMH01000001">
    <property type="protein sequence ID" value="KZS46464.1"/>
    <property type="molecule type" value="Genomic_DNA"/>
</dbReference>
<sequence length="73" mass="8698">MDQERFMIIVKGDDKTQDVCTYEMDPPRVRIIYKGSSKAYPYQLNDIQILTPTVQDITEDMAVFYDEYPYFIM</sequence>
<comment type="caution">
    <text evidence="1">The sequence shown here is derived from an EMBL/GenBank/DDBJ whole genome shotgun (WGS) entry which is preliminary data.</text>
</comment>